<feature type="coiled-coil region" evidence="6">
    <location>
        <begin position="326"/>
        <end position="360"/>
    </location>
</feature>
<gene>
    <name evidence="9" type="ORF">I633_14685</name>
</gene>
<sequence>MQDLQQTLIQILDYVKGVWIKKRYVIISSWLICPIGFLYVASLPDVYSSKAQVFVDTRSVLQPLLRGLAIQTNPDQEIQMMAKTLLSRSNVEKIARESDLDITTSTEGEFESLVTSLSGKIRLSSARRDNMYYISFSNEEPSVAQRVVQETLDLFVEGALGNNRKDTDTAGRFLDEQIAEYESRLAESEQRLANFKRQYNDILPLSGTYYSRLQSLNNELESTRLQIKQTQQQAESLNKQISNAKRNDSFEVTNQDEPALRTRYDERIKSLEEELDRLSLRFTELHPDVMETRALLDSLEASRRKEIEAFLSADGNAQNQPLSELNREIKLEASRLESQIASYRVKEVDLQRKISELESKVDLIPQIEAESTALNRDYGITKRKYEELLSRKESADLSRRADVSSEDLQFRIIDRRYYLNGLQALIALYSILPFWL</sequence>
<dbReference type="Pfam" id="PF02706">
    <property type="entry name" value="Wzz"/>
    <property type="match status" value="1"/>
</dbReference>
<keyword evidence="3 7" id="KW-0812">Transmembrane</keyword>
<dbReference type="PANTHER" id="PTHR32309:SF13">
    <property type="entry name" value="FERRIC ENTEROBACTIN TRANSPORT PROTEIN FEPE"/>
    <property type="match status" value="1"/>
</dbReference>
<keyword evidence="2" id="KW-1003">Cell membrane</keyword>
<evidence type="ECO:0000256" key="2">
    <source>
        <dbReference type="ARBA" id="ARBA00022475"/>
    </source>
</evidence>
<evidence type="ECO:0000313" key="9">
    <source>
        <dbReference type="EMBL" id="AGP78735.1"/>
    </source>
</evidence>
<accession>S5AFZ0</accession>
<evidence type="ECO:0000256" key="6">
    <source>
        <dbReference type="SAM" id="Coils"/>
    </source>
</evidence>
<dbReference type="GO" id="GO:0005886">
    <property type="term" value="C:plasma membrane"/>
    <property type="evidence" value="ECO:0007669"/>
    <property type="project" value="UniProtKB-SubCell"/>
</dbReference>
<dbReference type="EMBL" id="CP004846">
    <property type="protein sequence ID" value="AGP78735.1"/>
    <property type="molecule type" value="Genomic_DNA"/>
</dbReference>
<name>S5AFZ0_9ALTE</name>
<keyword evidence="4 7" id="KW-1133">Transmembrane helix</keyword>
<keyword evidence="6" id="KW-0175">Coiled coil</keyword>
<evidence type="ECO:0000313" key="10">
    <source>
        <dbReference type="Proteomes" id="UP000014909"/>
    </source>
</evidence>
<dbReference type="BioCyc" id="AMAC1300253:G12YX-2367-MONOMER"/>
<dbReference type="SUPFAM" id="SSF57997">
    <property type="entry name" value="Tropomyosin"/>
    <property type="match status" value="1"/>
</dbReference>
<comment type="subcellular location">
    <subcellularLocation>
        <location evidence="1">Cell membrane</location>
        <topology evidence="1">Multi-pass membrane protein</topology>
    </subcellularLocation>
</comment>
<keyword evidence="5 7" id="KW-0472">Membrane</keyword>
<dbReference type="Proteomes" id="UP000014909">
    <property type="component" value="Chromosome"/>
</dbReference>
<dbReference type="GO" id="GO:0004713">
    <property type="term" value="F:protein tyrosine kinase activity"/>
    <property type="evidence" value="ECO:0007669"/>
    <property type="project" value="TreeGrafter"/>
</dbReference>
<reference evidence="9 10" key="1">
    <citation type="journal article" date="2013" name="Genome Biol. Evol.">
        <title>Genomic Diversity of "Deep Ecotype" Alteromonas macleodii Isolates: Evidence for Pan-Mediterranean Clonal Frames.</title>
        <authorList>
            <person name="Lopez-Perez M."/>
            <person name="Gonzaga A."/>
            <person name="Rodriguez-Valera F."/>
        </authorList>
    </citation>
    <scope>NUCLEOTIDE SEQUENCE [LARGE SCALE GENOMIC DNA]</scope>
    <source>
        <strain evidence="10">'English Channel 615'</strain>
    </source>
</reference>
<proteinExistence type="predicted"/>
<feature type="domain" description="Polysaccharide chain length determinant N-terminal" evidence="8">
    <location>
        <begin position="9"/>
        <end position="97"/>
    </location>
</feature>
<feature type="transmembrane region" description="Helical" evidence="7">
    <location>
        <begin position="24"/>
        <end position="41"/>
    </location>
</feature>
<evidence type="ECO:0000256" key="1">
    <source>
        <dbReference type="ARBA" id="ARBA00004651"/>
    </source>
</evidence>
<dbReference type="Gene3D" id="1.10.287.1490">
    <property type="match status" value="1"/>
</dbReference>
<evidence type="ECO:0000256" key="7">
    <source>
        <dbReference type="SAM" id="Phobius"/>
    </source>
</evidence>
<dbReference type="InterPro" id="IPR014345">
    <property type="entry name" value="XrtA_polysacc_chain"/>
</dbReference>
<dbReference type="PATRIC" id="fig|1300253.3.peg.3065"/>
<feature type="coiled-coil region" evidence="6">
    <location>
        <begin position="171"/>
        <end position="281"/>
    </location>
</feature>
<evidence type="ECO:0000256" key="4">
    <source>
        <dbReference type="ARBA" id="ARBA00022989"/>
    </source>
</evidence>
<protein>
    <submittedName>
        <fullName evidence="9">Lipopolysaccharide biosynthesis protein</fullName>
    </submittedName>
</protein>
<dbReference type="InterPro" id="IPR003856">
    <property type="entry name" value="LPS_length_determ_N"/>
</dbReference>
<dbReference type="InterPro" id="IPR050445">
    <property type="entry name" value="Bact_polysacc_biosynth/exp"/>
</dbReference>
<evidence type="ECO:0000256" key="3">
    <source>
        <dbReference type="ARBA" id="ARBA00022692"/>
    </source>
</evidence>
<evidence type="ECO:0000256" key="5">
    <source>
        <dbReference type="ARBA" id="ARBA00023136"/>
    </source>
</evidence>
<organism evidence="9 10">
    <name type="scientific">Alteromonas mediterranea 615</name>
    <dbReference type="NCBI Taxonomy" id="1300253"/>
    <lineage>
        <taxon>Bacteria</taxon>
        <taxon>Pseudomonadati</taxon>
        <taxon>Pseudomonadota</taxon>
        <taxon>Gammaproteobacteria</taxon>
        <taxon>Alteromonadales</taxon>
        <taxon>Alteromonadaceae</taxon>
        <taxon>Alteromonas/Salinimonas group</taxon>
        <taxon>Alteromonas</taxon>
    </lineage>
</organism>
<dbReference type="AlphaFoldDB" id="S5AFZ0"/>
<dbReference type="HOGENOM" id="CLU_009912_5_1_6"/>
<dbReference type="KEGG" id="amh:I633_14685"/>
<dbReference type="PANTHER" id="PTHR32309">
    <property type="entry name" value="TYROSINE-PROTEIN KINASE"/>
    <property type="match status" value="1"/>
</dbReference>
<dbReference type="NCBIfam" id="TIGR03007">
    <property type="entry name" value="pepcterm_ChnLen"/>
    <property type="match status" value="1"/>
</dbReference>
<evidence type="ECO:0000259" key="8">
    <source>
        <dbReference type="Pfam" id="PF02706"/>
    </source>
</evidence>